<dbReference type="RefSeq" id="WP_310923973.1">
    <property type="nucleotide sequence ID" value="NZ_JAMQOP010000002.1"/>
</dbReference>
<organism evidence="3 4">
    <name type="scientific">Halogeometricum salsisoli</name>
    <dbReference type="NCBI Taxonomy" id="2950536"/>
    <lineage>
        <taxon>Archaea</taxon>
        <taxon>Methanobacteriati</taxon>
        <taxon>Methanobacteriota</taxon>
        <taxon>Stenosarchaea group</taxon>
        <taxon>Halobacteria</taxon>
        <taxon>Halobacteriales</taxon>
        <taxon>Haloferacaceae</taxon>
        <taxon>Halogeometricum</taxon>
    </lineage>
</organism>
<evidence type="ECO:0000313" key="4">
    <source>
        <dbReference type="Proteomes" id="UP001257060"/>
    </source>
</evidence>
<protein>
    <recommendedName>
        <fullName evidence="2">DUF8215 domain-containing protein</fullName>
    </recommendedName>
</protein>
<keyword evidence="1" id="KW-0812">Transmembrane</keyword>
<evidence type="ECO:0000259" key="2">
    <source>
        <dbReference type="Pfam" id="PF26650"/>
    </source>
</evidence>
<evidence type="ECO:0000313" key="3">
    <source>
        <dbReference type="EMBL" id="MDS0299110.1"/>
    </source>
</evidence>
<gene>
    <name evidence="3" type="ORF">NDI76_10175</name>
</gene>
<dbReference type="Pfam" id="PF26650">
    <property type="entry name" value="DUF8215"/>
    <property type="match status" value="1"/>
</dbReference>
<feature type="transmembrane region" description="Helical" evidence="1">
    <location>
        <begin position="89"/>
        <end position="108"/>
    </location>
</feature>
<sequence length="144" mass="15242">MVRRVVRAIRRFDRFMDLTLFAGMEVSALAVPTLWFLLFARPSEAVALSALSALCATPLAVAAFRGGYVGGARWPSPGHLGTLAGRSAYYSLVVGGGTYLGVAVNLYWGSFALGVFVPAVACAVAVSALPRAFRAFARLSRLSL</sequence>
<feature type="domain" description="DUF8215" evidence="2">
    <location>
        <begin position="11"/>
        <end position="136"/>
    </location>
</feature>
<keyword evidence="1" id="KW-0472">Membrane</keyword>
<keyword evidence="1" id="KW-1133">Transmembrane helix</keyword>
<evidence type="ECO:0000256" key="1">
    <source>
        <dbReference type="SAM" id="Phobius"/>
    </source>
</evidence>
<dbReference type="EMBL" id="JAMQOP010000002">
    <property type="protein sequence ID" value="MDS0299110.1"/>
    <property type="molecule type" value="Genomic_DNA"/>
</dbReference>
<comment type="caution">
    <text evidence="3">The sequence shown here is derived from an EMBL/GenBank/DDBJ whole genome shotgun (WGS) entry which is preliminary data.</text>
</comment>
<name>A0ABU2GE79_9EURY</name>
<feature type="transmembrane region" description="Helical" evidence="1">
    <location>
        <begin position="46"/>
        <end position="68"/>
    </location>
</feature>
<dbReference type="InterPro" id="IPR058528">
    <property type="entry name" value="DUF8215"/>
</dbReference>
<feature type="transmembrane region" description="Helical" evidence="1">
    <location>
        <begin position="114"/>
        <end position="133"/>
    </location>
</feature>
<proteinExistence type="predicted"/>
<feature type="transmembrane region" description="Helical" evidence="1">
    <location>
        <begin position="20"/>
        <end position="40"/>
    </location>
</feature>
<reference evidence="3 4" key="1">
    <citation type="submission" date="2022-06" db="EMBL/GenBank/DDBJ databases">
        <title>Halogeometricum sp. a new haloarchaeum isolate from saline soil.</title>
        <authorList>
            <person name="Strakova D."/>
            <person name="Galisteo C."/>
            <person name="Sanchez-Porro C."/>
            <person name="Ventosa A."/>
        </authorList>
    </citation>
    <scope>NUCLEOTIDE SEQUENCE [LARGE SCALE GENOMIC DNA]</scope>
    <source>
        <strain evidence="3 4">S1BR25-6</strain>
    </source>
</reference>
<keyword evidence="4" id="KW-1185">Reference proteome</keyword>
<accession>A0ABU2GE79</accession>
<dbReference type="Proteomes" id="UP001257060">
    <property type="component" value="Unassembled WGS sequence"/>
</dbReference>